<dbReference type="PANTHER" id="PTHR43591">
    <property type="entry name" value="METHYLTRANSFERASE"/>
    <property type="match status" value="1"/>
</dbReference>
<keyword evidence="3" id="KW-0489">Methyltransferase</keyword>
<evidence type="ECO:0000259" key="2">
    <source>
        <dbReference type="Pfam" id="PF13649"/>
    </source>
</evidence>
<reference evidence="3 4" key="1">
    <citation type="submission" date="2017-09" db="EMBL/GenBank/DDBJ databases">
        <title>Sphingomonas ginsenosidimutans KACC 14949, whole genome shotgun sequence.</title>
        <authorList>
            <person name="Feng G."/>
            <person name="Zhu H."/>
        </authorList>
    </citation>
    <scope>NUCLEOTIDE SEQUENCE [LARGE SCALE GENOMIC DNA]</scope>
    <source>
        <strain evidence="3 4">KACC 14949</strain>
    </source>
</reference>
<evidence type="ECO:0000313" key="3">
    <source>
        <dbReference type="EMBL" id="PCG08027.1"/>
    </source>
</evidence>
<feature type="domain" description="Methyltransferase" evidence="2">
    <location>
        <begin position="48"/>
        <end position="137"/>
    </location>
</feature>
<keyword evidence="4" id="KW-1185">Reference proteome</keyword>
<feature type="transmembrane region" description="Helical" evidence="1">
    <location>
        <begin position="251"/>
        <end position="270"/>
    </location>
</feature>
<sequence>MTGAQDWRGRVGETWAAEYRRTERAFSAIAQALDLTVAQHAPDKGRAVDIGCGAGSTAIALARARPDMTVTGIDLSVPLLSVAQSRADGIPRLQFVAGDARELLPSMAPLDLLVSRHGVMFFDDPVAGFADMARAARGGAPLVFSCFRSRIENDWSGAVDRVLGQAAPADGHAPGPYALADRERTYRILHDAGWHRIAATPHDVRYVVGEGDDAVEDALAFYRRIGSAAAILAAVDGGERRRLEDALRDMLAARICGGAIAFTAAIWIWTATAAGERMA</sequence>
<dbReference type="InterPro" id="IPR029063">
    <property type="entry name" value="SAM-dependent_MTases_sf"/>
</dbReference>
<keyword evidence="3" id="KW-0808">Transferase</keyword>
<comment type="caution">
    <text evidence="3">The sequence shown here is derived from an EMBL/GenBank/DDBJ whole genome shotgun (WGS) entry which is preliminary data.</text>
</comment>
<dbReference type="Gene3D" id="3.40.50.150">
    <property type="entry name" value="Vaccinia Virus protein VP39"/>
    <property type="match status" value="1"/>
</dbReference>
<keyword evidence="1" id="KW-0812">Transmembrane</keyword>
<evidence type="ECO:0000256" key="1">
    <source>
        <dbReference type="SAM" id="Phobius"/>
    </source>
</evidence>
<dbReference type="Pfam" id="PF13649">
    <property type="entry name" value="Methyltransf_25"/>
    <property type="match status" value="1"/>
</dbReference>
<keyword evidence="1" id="KW-0472">Membrane</keyword>
<dbReference type="RefSeq" id="WP_096613518.1">
    <property type="nucleotide sequence ID" value="NZ_NWVD01000008.1"/>
</dbReference>
<dbReference type="AlphaFoldDB" id="A0A2A4HWH2"/>
<dbReference type="EMBL" id="NWVD01000008">
    <property type="protein sequence ID" value="PCG08027.1"/>
    <property type="molecule type" value="Genomic_DNA"/>
</dbReference>
<dbReference type="SUPFAM" id="SSF53335">
    <property type="entry name" value="S-adenosyl-L-methionine-dependent methyltransferases"/>
    <property type="match status" value="1"/>
</dbReference>
<name>A0A2A4HWH2_9SPHN</name>
<evidence type="ECO:0000313" key="4">
    <source>
        <dbReference type="Proteomes" id="UP000218784"/>
    </source>
</evidence>
<dbReference type="GO" id="GO:0032259">
    <property type="term" value="P:methylation"/>
    <property type="evidence" value="ECO:0007669"/>
    <property type="project" value="UniProtKB-KW"/>
</dbReference>
<protein>
    <submittedName>
        <fullName evidence="3">SAM-dependent methyltransferase</fullName>
    </submittedName>
</protein>
<gene>
    <name evidence="3" type="ORF">COA17_14870</name>
</gene>
<dbReference type="Proteomes" id="UP000218784">
    <property type="component" value="Unassembled WGS sequence"/>
</dbReference>
<proteinExistence type="predicted"/>
<dbReference type="GO" id="GO:0008168">
    <property type="term" value="F:methyltransferase activity"/>
    <property type="evidence" value="ECO:0007669"/>
    <property type="project" value="UniProtKB-KW"/>
</dbReference>
<keyword evidence="1" id="KW-1133">Transmembrane helix</keyword>
<dbReference type="PANTHER" id="PTHR43591:SF24">
    <property type="entry name" value="2-METHOXY-6-POLYPRENYL-1,4-BENZOQUINOL METHYLASE, MITOCHONDRIAL"/>
    <property type="match status" value="1"/>
</dbReference>
<accession>A0A2A4HWH2</accession>
<organism evidence="3 4">
    <name type="scientific">Sphingomonas ginsenosidimutans</name>
    <dbReference type="NCBI Taxonomy" id="862134"/>
    <lineage>
        <taxon>Bacteria</taxon>
        <taxon>Pseudomonadati</taxon>
        <taxon>Pseudomonadota</taxon>
        <taxon>Alphaproteobacteria</taxon>
        <taxon>Sphingomonadales</taxon>
        <taxon>Sphingomonadaceae</taxon>
        <taxon>Sphingomonas</taxon>
    </lineage>
</organism>
<dbReference type="InterPro" id="IPR041698">
    <property type="entry name" value="Methyltransf_25"/>
</dbReference>
<dbReference type="CDD" id="cd02440">
    <property type="entry name" value="AdoMet_MTases"/>
    <property type="match status" value="1"/>
</dbReference>